<sequence length="471" mass="51340">MKRFFTSLLLLTATFSINAQHFKGIWVGTVNLTGMEPPEVAFEIAADSAGQLRSRMHIINQKVFNIETENLMAIGGQLTMDIPAMSTHYEGLLINDSTLSGFFLMKDKRKFPFELKRRDVLPTAALRRPQEPVPPLPYREEEVTFVNRNAGVSLVGTLSLPAGKGPFPAAVLISGSGPSDRNETVFTHKVFLVLADYLTRAGIAVLRVDDRGVGKSTGDYESATNEDLADDALAGVHYLQSRKELNPRAVGLIGHSLGGEIAPIAAASPDVAYAVLMAGSASDMITAYNESIMAVGKGSGASAEAIKVNVRLMDKVLEVIAAEPSDSIAKIKLAAALLPFDAEVARLSARDREIMELTQPLHAEEFYPFLSGPRRADFFRDQSAILRKVKCPVLAINGSKDVQVLPAQLPRIEKALREGGNKQVTIKLFPGKNHLFQNANTGLPVEYPDIEQTIAPDVLAYMAKWIKQRVY</sequence>
<protein>
    <submittedName>
        <fullName evidence="3">Alpha/beta fold hydrolase</fullName>
    </submittedName>
</protein>
<dbReference type="PANTHER" id="PTHR43265:SF1">
    <property type="entry name" value="ESTERASE ESTD"/>
    <property type="match status" value="1"/>
</dbReference>
<reference evidence="3 4" key="1">
    <citation type="submission" date="2020-04" db="EMBL/GenBank/DDBJ databases">
        <authorList>
            <person name="Yin C."/>
        </authorList>
    </citation>
    <scope>NUCLEOTIDE SEQUENCE [LARGE SCALE GENOMIC DNA]</scope>
    <source>
        <strain evidence="3 4">Ae27</strain>
    </source>
</reference>
<dbReference type="EMBL" id="JABAIA010000001">
    <property type="protein sequence ID" value="NLR63054.1"/>
    <property type="molecule type" value="Genomic_DNA"/>
</dbReference>
<name>A0A847RN49_9BACT</name>
<evidence type="ECO:0000259" key="2">
    <source>
        <dbReference type="Pfam" id="PF02129"/>
    </source>
</evidence>
<dbReference type="Gene3D" id="3.40.50.1820">
    <property type="entry name" value="alpha/beta hydrolase"/>
    <property type="match status" value="1"/>
</dbReference>
<gene>
    <name evidence="3" type="ORF">HGH92_01930</name>
</gene>
<dbReference type="Pfam" id="PF02129">
    <property type="entry name" value="Peptidase_S15"/>
    <property type="match status" value="1"/>
</dbReference>
<keyword evidence="4" id="KW-1185">Reference proteome</keyword>
<dbReference type="AlphaFoldDB" id="A0A847RN49"/>
<proteinExistence type="predicted"/>
<dbReference type="PANTHER" id="PTHR43265">
    <property type="entry name" value="ESTERASE ESTD"/>
    <property type="match status" value="1"/>
</dbReference>
<evidence type="ECO:0000313" key="3">
    <source>
        <dbReference type="EMBL" id="NLR63054.1"/>
    </source>
</evidence>
<dbReference type="SUPFAM" id="SSF53474">
    <property type="entry name" value="alpha/beta-Hydrolases"/>
    <property type="match status" value="1"/>
</dbReference>
<dbReference type="RefSeq" id="WP_168869073.1">
    <property type="nucleotide sequence ID" value="NZ_JABAIA010000001.1"/>
</dbReference>
<feature type="domain" description="Xaa-Pro dipeptidyl-peptidase-like" evidence="2">
    <location>
        <begin position="151"/>
        <end position="423"/>
    </location>
</feature>
<keyword evidence="1" id="KW-0732">Signal</keyword>
<organism evidence="3 4">
    <name type="scientific">Chitinophaga varians</name>
    <dbReference type="NCBI Taxonomy" id="2202339"/>
    <lineage>
        <taxon>Bacteria</taxon>
        <taxon>Pseudomonadati</taxon>
        <taxon>Bacteroidota</taxon>
        <taxon>Chitinophagia</taxon>
        <taxon>Chitinophagales</taxon>
        <taxon>Chitinophagaceae</taxon>
        <taxon>Chitinophaga</taxon>
    </lineage>
</organism>
<dbReference type="InterPro" id="IPR029058">
    <property type="entry name" value="AB_hydrolase_fold"/>
</dbReference>
<comment type="caution">
    <text evidence="3">The sequence shown here is derived from an EMBL/GenBank/DDBJ whole genome shotgun (WGS) entry which is preliminary data.</text>
</comment>
<evidence type="ECO:0000313" key="4">
    <source>
        <dbReference type="Proteomes" id="UP000570474"/>
    </source>
</evidence>
<dbReference type="InterPro" id="IPR000383">
    <property type="entry name" value="Xaa-Pro-like_dom"/>
</dbReference>
<accession>A0A847RN49</accession>
<feature type="signal peptide" evidence="1">
    <location>
        <begin position="1"/>
        <end position="19"/>
    </location>
</feature>
<feature type="chain" id="PRO_5032434019" evidence="1">
    <location>
        <begin position="20"/>
        <end position="471"/>
    </location>
</feature>
<dbReference type="GO" id="GO:0052689">
    <property type="term" value="F:carboxylic ester hydrolase activity"/>
    <property type="evidence" value="ECO:0007669"/>
    <property type="project" value="TreeGrafter"/>
</dbReference>
<evidence type="ECO:0000256" key="1">
    <source>
        <dbReference type="SAM" id="SignalP"/>
    </source>
</evidence>
<keyword evidence="3" id="KW-0378">Hydrolase</keyword>
<dbReference type="InterPro" id="IPR053145">
    <property type="entry name" value="AB_hydrolase_Est10"/>
</dbReference>
<dbReference type="Proteomes" id="UP000570474">
    <property type="component" value="Unassembled WGS sequence"/>
</dbReference>